<keyword evidence="3" id="KW-1185">Reference proteome</keyword>
<gene>
    <name evidence="2" type="ORF">P4R38_04505</name>
</gene>
<feature type="compositionally biased region" description="Basic and acidic residues" evidence="1">
    <location>
        <begin position="1"/>
        <end position="10"/>
    </location>
</feature>
<evidence type="ECO:0000256" key="1">
    <source>
        <dbReference type="SAM" id="MobiDB-lite"/>
    </source>
</evidence>
<reference evidence="2 3" key="1">
    <citation type="submission" date="2023-03" db="EMBL/GenBank/DDBJ databases">
        <title>YIM 133296 draft genome.</title>
        <authorList>
            <person name="Xiong L."/>
        </authorList>
    </citation>
    <scope>NUCLEOTIDE SEQUENCE [LARGE SCALE GENOMIC DNA]</scope>
    <source>
        <strain evidence="2 3">YIM 133296</strain>
    </source>
</reference>
<dbReference type="Gene3D" id="3.40.50.300">
    <property type="entry name" value="P-loop containing nucleotide triphosphate hydrolases"/>
    <property type="match status" value="1"/>
</dbReference>
<feature type="region of interest" description="Disordered" evidence="1">
    <location>
        <begin position="214"/>
        <end position="240"/>
    </location>
</feature>
<dbReference type="EMBL" id="JAROAV010000012">
    <property type="protein sequence ID" value="MDF8263506.1"/>
    <property type="molecule type" value="Genomic_DNA"/>
</dbReference>
<proteinExistence type="predicted"/>
<comment type="caution">
    <text evidence="2">The sequence shown here is derived from an EMBL/GenBank/DDBJ whole genome shotgun (WGS) entry which is preliminary data.</text>
</comment>
<evidence type="ECO:0000313" key="3">
    <source>
        <dbReference type="Proteomes" id="UP001528912"/>
    </source>
</evidence>
<name>A0ABT6C3H3_9MICO</name>
<dbReference type="RefSeq" id="WP_275239107.1">
    <property type="nucleotide sequence ID" value="NZ_JARFJC010000035.1"/>
</dbReference>
<protein>
    <submittedName>
        <fullName evidence="2">Zeta toxin family protein</fullName>
    </submittedName>
</protein>
<organism evidence="2 3">
    <name type="scientific">Luteipulveratus flavus</name>
    <dbReference type="NCBI Taxonomy" id="3031728"/>
    <lineage>
        <taxon>Bacteria</taxon>
        <taxon>Bacillati</taxon>
        <taxon>Actinomycetota</taxon>
        <taxon>Actinomycetes</taxon>
        <taxon>Micrococcales</taxon>
        <taxon>Dermacoccaceae</taxon>
        <taxon>Luteipulveratus</taxon>
    </lineage>
</organism>
<feature type="region of interest" description="Disordered" evidence="1">
    <location>
        <begin position="1"/>
        <end position="51"/>
    </location>
</feature>
<feature type="compositionally biased region" description="Basic and acidic residues" evidence="1">
    <location>
        <begin position="340"/>
        <end position="354"/>
    </location>
</feature>
<dbReference type="Pfam" id="PF13671">
    <property type="entry name" value="AAA_33"/>
    <property type="match status" value="1"/>
</dbReference>
<dbReference type="InterPro" id="IPR027417">
    <property type="entry name" value="P-loop_NTPase"/>
</dbReference>
<sequence>MTDAHQHALEELTSASGPLTADGERSTLRNPSWWRQGPDGPEPRAGRDRLHERVLQEFRDAHPAVVQDRQAIVLAGPPGAGKSSSLDDVVRGQGSSQEQWLVINSDDFKDALLDEALRDGSYESWIKGPEVRAYEAQGHEFQPREFASLVHGESGLLAQQATRDALERGDRVVIDGTLSHQASADRLMGQLRDAGYSVTVVDVECTQAQSEQRALGRWRSGREEAATGTTRTEQDARLGGRWVPPAFARSLFQNEDGRSSCAHTVDHVEQAHGHRTVRYRLPEGEAAPRLVSDSASRTSPAGPASDVAQVRGARGSAFQQPPSAAVQRATGRPGQPPTRQTDRPGPRRDGAVER</sequence>
<accession>A0ABT6C3H3</accession>
<evidence type="ECO:0000313" key="2">
    <source>
        <dbReference type="EMBL" id="MDF8263506.1"/>
    </source>
</evidence>
<feature type="region of interest" description="Disordered" evidence="1">
    <location>
        <begin position="269"/>
        <end position="354"/>
    </location>
</feature>
<dbReference type="SUPFAM" id="SSF52540">
    <property type="entry name" value="P-loop containing nucleoside triphosphate hydrolases"/>
    <property type="match status" value="1"/>
</dbReference>
<dbReference type="Proteomes" id="UP001528912">
    <property type="component" value="Unassembled WGS sequence"/>
</dbReference>
<feature type="compositionally biased region" description="Basic and acidic residues" evidence="1">
    <location>
        <begin position="41"/>
        <end position="51"/>
    </location>
</feature>